<gene>
    <name evidence="3" type="ORF">C7M84_012973</name>
</gene>
<feature type="region of interest" description="Disordered" evidence="1">
    <location>
        <begin position="127"/>
        <end position="146"/>
    </location>
</feature>
<accession>A0A423SX89</accession>
<evidence type="ECO:0000313" key="4">
    <source>
        <dbReference type="Proteomes" id="UP000283509"/>
    </source>
</evidence>
<comment type="caution">
    <text evidence="3">The sequence shown here is derived from an EMBL/GenBank/DDBJ whole genome shotgun (WGS) entry which is preliminary data.</text>
</comment>
<evidence type="ECO:0000313" key="3">
    <source>
        <dbReference type="EMBL" id="ROT68854.1"/>
    </source>
</evidence>
<feature type="transmembrane region" description="Helical" evidence="2">
    <location>
        <begin position="402"/>
        <end position="425"/>
    </location>
</feature>
<feature type="region of interest" description="Disordered" evidence="1">
    <location>
        <begin position="93"/>
        <end position="116"/>
    </location>
</feature>
<organism evidence="3 4">
    <name type="scientific">Penaeus vannamei</name>
    <name type="common">Whiteleg shrimp</name>
    <name type="synonym">Litopenaeus vannamei</name>
    <dbReference type="NCBI Taxonomy" id="6689"/>
    <lineage>
        <taxon>Eukaryota</taxon>
        <taxon>Metazoa</taxon>
        <taxon>Ecdysozoa</taxon>
        <taxon>Arthropoda</taxon>
        <taxon>Crustacea</taxon>
        <taxon>Multicrustacea</taxon>
        <taxon>Malacostraca</taxon>
        <taxon>Eumalacostraca</taxon>
        <taxon>Eucarida</taxon>
        <taxon>Decapoda</taxon>
        <taxon>Dendrobranchiata</taxon>
        <taxon>Penaeoidea</taxon>
        <taxon>Penaeidae</taxon>
        <taxon>Penaeus</taxon>
    </lineage>
</organism>
<evidence type="ECO:0000256" key="2">
    <source>
        <dbReference type="SAM" id="Phobius"/>
    </source>
</evidence>
<sequence length="473" mass="51341">MAAPGGVLRRSARDPFPSPPLASSLPLLSPLPSPSRLTSPSPSRLISSPSLPSLLISPSRLTSPSLLTSPHHLPLSPHLCLLPSPLSLPPPSPLSSLISHSSYPSPSSSPRLTSLPFPTSLHNSLLPFPPVTPSPQTPPPLALDTNSLPPVLFPPLPYSHLTPSLPPGSFYTPSSPAPNDIRLLPLPALTPTLLPPPPKTPDMNPLPLTLPLPFSPHPHPPPDDTPPPTYLPYPHLPYSLPLPPLSPPLPLPRGGEEAKEAISAHPNPPSPPTPLRPSTPLRPILNPNTLRISRNLNLQEINALITNPIVSWHARDSPFLILLLPPLPSPHLPSLSPPPQHSLPLVRPCQSCRGLARCTVTQPLLPPSPISFLWSFPPPPDKSFISPTFFSRLPRLLLLRSLFFSFHSFLSSYSLHLTPFFIIIFSVHARITENHETCFCYQTFQRTEDAVDKALQSLPGRNTFTITNFPTNS</sequence>
<feature type="compositionally biased region" description="Low complexity" evidence="1">
    <location>
        <begin position="94"/>
        <end position="116"/>
    </location>
</feature>
<feature type="region of interest" description="Disordered" evidence="1">
    <location>
        <begin position="192"/>
        <end position="229"/>
    </location>
</feature>
<feature type="compositionally biased region" description="Pro residues" evidence="1">
    <location>
        <begin position="127"/>
        <end position="141"/>
    </location>
</feature>
<feature type="compositionally biased region" description="Pro residues" evidence="1">
    <location>
        <begin position="266"/>
        <end position="277"/>
    </location>
</feature>
<proteinExistence type="predicted"/>
<dbReference type="AlphaFoldDB" id="A0A423SX89"/>
<dbReference type="Proteomes" id="UP000283509">
    <property type="component" value="Unassembled WGS sequence"/>
</dbReference>
<name>A0A423SX89_PENVA</name>
<dbReference type="EMBL" id="QCYY01002626">
    <property type="protein sequence ID" value="ROT68854.1"/>
    <property type="molecule type" value="Genomic_DNA"/>
</dbReference>
<feature type="compositionally biased region" description="Pro residues" evidence="1">
    <location>
        <begin position="208"/>
        <end position="229"/>
    </location>
</feature>
<feature type="compositionally biased region" description="Low complexity" evidence="1">
    <location>
        <begin position="21"/>
        <end position="49"/>
    </location>
</feature>
<evidence type="ECO:0000256" key="1">
    <source>
        <dbReference type="SAM" id="MobiDB-lite"/>
    </source>
</evidence>
<keyword evidence="4" id="KW-1185">Reference proteome</keyword>
<keyword evidence="2" id="KW-1133">Transmembrane helix</keyword>
<reference evidence="3 4" key="2">
    <citation type="submission" date="2019-01" db="EMBL/GenBank/DDBJ databases">
        <title>The decoding of complex shrimp genome reveals the adaptation for benthos swimmer, frequently molting mechanism and breeding impact on genome.</title>
        <authorList>
            <person name="Sun Y."/>
            <person name="Gao Y."/>
            <person name="Yu Y."/>
        </authorList>
    </citation>
    <scope>NUCLEOTIDE SEQUENCE [LARGE SCALE GENOMIC DNA]</scope>
    <source>
        <tissue evidence="3">Muscle</tissue>
    </source>
</reference>
<feature type="region of interest" description="Disordered" evidence="1">
    <location>
        <begin position="244"/>
        <end position="283"/>
    </location>
</feature>
<keyword evidence="2" id="KW-0472">Membrane</keyword>
<keyword evidence="2" id="KW-0812">Transmembrane</keyword>
<reference evidence="3 4" key="1">
    <citation type="submission" date="2018-04" db="EMBL/GenBank/DDBJ databases">
        <authorList>
            <person name="Zhang X."/>
            <person name="Yuan J."/>
            <person name="Li F."/>
            <person name="Xiang J."/>
        </authorList>
    </citation>
    <scope>NUCLEOTIDE SEQUENCE [LARGE SCALE GENOMIC DNA]</scope>
    <source>
        <tissue evidence="3">Muscle</tissue>
    </source>
</reference>
<protein>
    <submittedName>
        <fullName evidence="3">Uncharacterized protein</fullName>
    </submittedName>
</protein>
<feature type="region of interest" description="Disordered" evidence="1">
    <location>
        <begin position="1"/>
        <end position="49"/>
    </location>
</feature>